<gene>
    <name evidence="2" type="ORF">SDC9_156821</name>
</gene>
<reference evidence="2" key="1">
    <citation type="submission" date="2019-08" db="EMBL/GenBank/DDBJ databases">
        <authorList>
            <person name="Kucharzyk K."/>
            <person name="Murdoch R.W."/>
            <person name="Higgins S."/>
            <person name="Loffler F."/>
        </authorList>
    </citation>
    <scope>NUCLEOTIDE SEQUENCE</scope>
</reference>
<comment type="caution">
    <text evidence="2">The sequence shown here is derived from an EMBL/GenBank/DDBJ whole genome shotgun (WGS) entry which is preliminary data.</text>
</comment>
<evidence type="ECO:0000313" key="2">
    <source>
        <dbReference type="EMBL" id="MPN09530.1"/>
    </source>
</evidence>
<feature type="transmembrane region" description="Helical" evidence="1">
    <location>
        <begin position="43"/>
        <end position="64"/>
    </location>
</feature>
<keyword evidence="1" id="KW-1133">Transmembrane helix</keyword>
<keyword evidence="1" id="KW-0812">Transmembrane</keyword>
<name>A0A645F6M4_9ZZZZ</name>
<accession>A0A645F6M4</accession>
<evidence type="ECO:0000256" key="1">
    <source>
        <dbReference type="SAM" id="Phobius"/>
    </source>
</evidence>
<sequence>MTLFVCTQIEAPCQPGNQVAITEITVQDFAALGITPASIGTSVALGFGMVFFLAMLGLGLGVVLQMIRRHL</sequence>
<keyword evidence="1" id="KW-0472">Membrane</keyword>
<dbReference type="EMBL" id="VSSQ01055644">
    <property type="protein sequence ID" value="MPN09530.1"/>
    <property type="molecule type" value="Genomic_DNA"/>
</dbReference>
<proteinExistence type="predicted"/>
<organism evidence="2">
    <name type="scientific">bioreactor metagenome</name>
    <dbReference type="NCBI Taxonomy" id="1076179"/>
    <lineage>
        <taxon>unclassified sequences</taxon>
        <taxon>metagenomes</taxon>
        <taxon>ecological metagenomes</taxon>
    </lineage>
</organism>
<dbReference type="AlphaFoldDB" id="A0A645F6M4"/>
<protein>
    <submittedName>
        <fullName evidence="2">Uncharacterized protein</fullName>
    </submittedName>
</protein>